<feature type="compositionally biased region" description="Basic residues" evidence="9">
    <location>
        <begin position="257"/>
        <end position="268"/>
    </location>
</feature>
<dbReference type="FunFam" id="3.30.70.1560:FF:000001">
    <property type="entry name" value="Pseudouridine synthase"/>
    <property type="match status" value="1"/>
</dbReference>
<evidence type="ECO:0000256" key="5">
    <source>
        <dbReference type="ARBA" id="ARBA00036944"/>
    </source>
</evidence>
<dbReference type="GO" id="GO:0003723">
    <property type="term" value="F:RNA binding"/>
    <property type="evidence" value="ECO:0007669"/>
    <property type="project" value="UniProtKB-KW"/>
</dbReference>
<gene>
    <name evidence="11" type="ORF">B1C78_05685</name>
</gene>
<dbReference type="Pfam" id="PF00849">
    <property type="entry name" value="PseudoU_synth_2"/>
    <property type="match status" value="1"/>
</dbReference>
<dbReference type="SUPFAM" id="SSF55174">
    <property type="entry name" value="Alpha-L RNA-binding motif"/>
    <property type="match status" value="1"/>
</dbReference>
<dbReference type="Gene3D" id="3.30.70.1560">
    <property type="entry name" value="Alpha-L RNA-binding motif"/>
    <property type="match status" value="1"/>
</dbReference>
<dbReference type="PANTHER" id="PTHR47683">
    <property type="entry name" value="PSEUDOURIDINE SYNTHASE FAMILY PROTEIN-RELATED"/>
    <property type="match status" value="1"/>
</dbReference>
<dbReference type="Proteomes" id="UP000189462">
    <property type="component" value="Unassembled WGS sequence"/>
</dbReference>
<feature type="domain" description="RNA-binding S4" evidence="10">
    <location>
        <begin position="3"/>
        <end position="61"/>
    </location>
</feature>
<evidence type="ECO:0000256" key="4">
    <source>
        <dbReference type="ARBA" id="ARBA00023235"/>
    </source>
</evidence>
<dbReference type="NCBIfam" id="TIGR00093">
    <property type="entry name" value="pseudouridine synthase"/>
    <property type="match status" value="1"/>
</dbReference>
<dbReference type="PROSITE" id="PS50889">
    <property type="entry name" value="S4"/>
    <property type="match status" value="1"/>
</dbReference>
<evidence type="ECO:0000256" key="3">
    <source>
        <dbReference type="ARBA" id="ARBA00022884"/>
    </source>
</evidence>
<dbReference type="SMART" id="SM00363">
    <property type="entry name" value="S4"/>
    <property type="match status" value="1"/>
</dbReference>
<dbReference type="InterPro" id="IPR002942">
    <property type="entry name" value="S4_RNA-bd"/>
</dbReference>
<dbReference type="GO" id="GO:0160139">
    <property type="term" value="F:23S rRNA pseudouridine(2605) synthase activity"/>
    <property type="evidence" value="ECO:0007669"/>
    <property type="project" value="UniProtKB-EC"/>
</dbReference>
<dbReference type="CDD" id="cd00165">
    <property type="entry name" value="S4"/>
    <property type="match status" value="1"/>
</dbReference>
<dbReference type="InterPro" id="IPR018496">
    <property type="entry name" value="PsdUridine_synth_RsuA/RluB_CS"/>
</dbReference>
<dbReference type="Gene3D" id="3.10.290.10">
    <property type="entry name" value="RNA-binding S4 domain"/>
    <property type="match status" value="1"/>
</dbReference>
<dbReference type="GO" id="GO:0000455">
    <property type="term" value="P:enzyme-directed rRNA pseudouridine synthesis"/>
    <property type="evidence" value="ECO:0007669"/>
    <property type="project" value="UniProtKB-ARBA"/>
</dbReference>
<dbReference type="FunFam" id="3.10.290.10:FF:000003">
    <property type="entry name" value="Pseudouridine synthase"/>
    <property type="match status" value="1"/>
</dbReference>
<dbReference type="OrthoDB" id="9807213at2"/>
<name>A0A1V3NLK3_9GAMM</name>
<dbReference type="SUPFAM" id="SSF55120">
    <property type="entry name" value="Pseudouridine synthase"/>
    <property type="match status" value="1"/>
</dbReference>
<comment type="catalytic activity">
    <reaction evidence="5">
        <text>uridine(2605) in 23S rRNA = pseudouridine(2605) in 23S rRNA</text>
        <dbReference type="Rhea" id="RHEA:42520"/>
        <dbReference type="Rhea" id="RHEA-COMP:10095"/>
        <dbReference type="Rhea" id="RHEA-COMP:10096"/>
        <dbReference type="ChEBI" id="CHEBI:65314"/>
        <dbReference type="ChEBI" id="CHEBI:65315"/>
        <dbReference type="EC" id="5.4.99.22"/>
    </reaction>
</comment>
<keyword evidence="2" id="KW-0698">rRNA processing</keyword>
<dbReference type="InterPro" id="IPR020103">
    <property type="entry name" value="PsdUridine_synth_cat_dom_sf"/>
</dbReference>
<organism evidence="11 12">
    <name type="scientific">Thioalkalivibrio denitrificans</name>
    <dbReference type="NCBI Taxonomy" id="108003"/>
    <lineage>
        <taxon>Bacteria</taxon>
        <taxon>Pseudomonadati</taxon>
        <taxon>Pseudomonadota</taxon>
        <taxon>Gammaproteobacteria</taxon>
        <taxon>Chromatiales</taxon>
        <taxon>Ectothiorhodospiraceae</taxon>
        <taxon>Thioalkalivibrio</taxon>
    </lineage>
</organism>
<keyword evidence="4 8" id="KW-0413">Isomerase</keyword>
<dbReference type="STRING" id="108003.B1C78_05685"/>
<evidence type="ECO:0000256" key="8">
    <source>
        <dbReference type="RuleBase" id="RU003887"/>
    </source>
</evidence>
<proteinExistence type="inferred from homology"/>
<dbReference type="RefSeq" id="WP_077278174.1">
    <property type="nucleotide sequence ID" value="NZ_MVBK01000033.1"/>
</dbReference>
<sequence>MAERLQKLLARLGHGSRREIERWIEQGLVTVNGRVATLGDQAGPDDKVAVRGKAVPLKAEPKPRVIAYHKPDGELTTRKDPEGRPTVFDHLPRLRNGRWIAVGRLDYNTSGLLLFTTDGELAAKLMHPSTEVEREYAVRILGEVPPEALRQLTTGVELEDGPARFETLRDAGGAGANHWYHVTLREGRNREVRRLWEAVGLTVSRLTRVRYGPVALGRALRAGRWRDLEPAEMGALYAAAGLSWTPPKVRREDRRPPKPPRTARRPRK</sequence>
<evidence type="ECO:0000256" key="2">
    <source>
        <dbReference type="ARBA" id="ARBA00022552"/>
    </source>
</evidence>
<comment type="caution">
    <text evidence="11">The sequence shown here is derived from an EMBL/GenBank/DDBJ whole genome shotgun (WGS) entry which is preliminary data.</text>
</comment>
<dbReference type="EMBL" id="MVBK01000033">
    <property type="protein sequence ID" value="OOG25940.1"/>
    <property type="molecule type" value="Genomic_DNA"/>
</dbReference>
<evidence type="ECO:0000259" key="10">
    <source>
        <dbReference type="SMART" id="SM00363"/>
    </source>
</evidence>
<dbReference type="AlphaFoldDB" id="A0A1V3NLK3"/>
<dbReference type="Gene3D" id="3.30.70.580">
    <property type="entry name" value="Pseudouridine synthase I, catalytic domain, N-terminal subdomain"/>
    <property type="match status" value="1"/>
</dbReference>
<evidence type="ECO:0000256" key="9">
    <source>
        <dbReference type="SAM" id="MobiDB-lite"/>
    </source>
</evidence>
<dbReference type="InterPro" id="IPR042092">
    <property type="entry name" value="PsdUridine_s_RsuA/RluB/E/F_cat"/>
</dbReference>
<dbReference type="InterPro" id="IPR006145">
    <property type="entry name" value="PsdUridine_synth_RsuA/RluA"/>
</dbReference>
<comment type="similarity">
    <text evidence="1 8">Belongs to the pseudouridine synthase RsuA family.</text>
</comment>
<reference evidence="11 12" key="1">
    <citation type="submission" date="2017-02" db="EMBL/GenBank/DDBJ databases">
        <title>Genomic diversity within the haloalkaliphilic genus Thioalkalivibrio.</title>
        <authorList>
            <person name="Ahn A.-C."/>
            <person name="Meier-Kolthoff J."/>
            <person name="Overmars L."/>
            <person name="Richter M."/>
            <person name="Woyke T."/>
            <person name="Sorokin D.Y."/>
            <person name="Muyzer G."/>
        </authorList>
    </citation>
    <scope>NUCLEOTIDE SEQUENCE [LARGE SCALE GENOMIC DNA]</scope>
    <source>
        <strain evidence="11 12">ALJD</strain>
    </source>
</reference>
<dbReference type="InterPro" id="IPR000748">
    <property type="entry name" value="PsdUridine_synth_RsuA/RluB/E/F"/>
</dbReference>
<evidence type="ECO:0000256" key="1">
    <source>
        <dbReference type="ARBA" id="ARBA00008348"/>
    </source>
</evidence>
<dbReference type="FunFam" id="3.30.70.580:FF:000009">
    <property type="entry name" value="Pseudouridine synthase"/>
    <property type="match status" value="1"/>
</dbReference>
<dbReference type="NCBIfam" id="NF007976">
    <property type="entry name" value="PRK10700.1"/>
    <property type="match status" value="1"/>
</dbReference>
<dbReference type="CDD" id="cd02556">
    <property type="entry name" value="PseudoU_synth_RluB"/>
    <property type="match status" value="1"/>
</dbReference>
<evidence type="ECO:0000313" key="12">
    <source>
        <dbReference type="Proteomes" id="UP000189462"/>
    </source>
</evidence>
<accession>A0A1V3NLK3</accession>
<dbReference type="PROSITE" id="PS01149">
    <property type="entry name" value="PSI_RSU"/>
    <property type="match status" value="1"/>
</dbReference>
<dbReference type="InterPro" id="IPR036986">
    <property type="entry name" value="S4_RNA-bd_sf"/>
</dbReference>
<protein>
    <recommendedName>
        <fullName evidence="8">Pseudouridine synthase</fullName>
        <ecNumber evidence="8">5.4.99.-</ecNumber>
    </recommendedName>
</protein>
<dbReference type="InterPro" id="IPR050343">
    <property type="entry name" value="RsuA_PseudoU_synthase"/>
</dbReference>
<evidence type="ECO:0000256" key="7">
    <source>
        <dbReference type="PROSITE-ProRule" id="PRU00182"/>
    </source>
</evidence>
<feature type="region of interest" description="Disordered" evidence="9">
    <location>
        <begin position="246"/>
        <end position="268"/>
    </location>
</feature>
<evidence type="ECO:0000313" key="11">
    <source>
        <dbReference type="EMBL" id="OOG25940.1"/>
    </source>
</evidence>
<evidence type="ECO:0000256" key="6">
    <source>
        <dbReference type="ARBA" id="ARBA00037383"/>
    </source>
</evidence>
<dbReference type="EC" id="5.4.99.-" evidence="8"/>
<dbReference type="PANTHER" id="PTHR47683:SF3">
    <property type="entry name" value="RIBOSOMAL LARGE SUBUNIT PSEUDOURIDINE SYNTHASE B"/>
    <property type="match status" value="1"/>
</dbReference>
<dbReference type="Pfam" id="PF01479">
    <property type="entry name" value="S4"/>
    <property type="match status" value="1"/>
</dbReference>
<comment type="function">
    <text evidence="6">Responsible for synthesis of pseudouridine from uracil-2605 in 23S ribosomal RNA.</text>
</comment>
<dbReference type="GO" id="GO:0005829">
    <property type="term" value="C:cytosol"/>
    <property type="evidence" value="ECO:0007669"/>
    <property type="project" value="UniProtKB-ARBA"/>
</dbReference>
<dbReference type="InterPro" id="IPR020094">
    <property type="entry name" value="TruA/RsuA/RluB/E/F_N"/>
</dbReference>
<keyword evidence="12" id="KW-1185">Reference proteome</keyword>
<keyword evidence="3 7" id="KW-0694">RNA-binding</keyword>